<evidence type="ECO:0000313" key="9">
    <source>
        <dbReference type="EMBL" id="PMD60020.1"/>
    </source>
</evidence>
<gene>
    <name evidence="9" type="ORF">K444DRAFT_663574</name>
</gene>
<keyword evidence="3" id="KW-0805">Transcription regulation</keyword>
<feature type="region of interest" description="Disordered" evidence="7">
    <location>
        <begin position="109"/>
        <end position="160"/>
    </location>
</feature>
<keyword evidence="5" id="KW-0804">Transcription</keyword>
<dbReference type="PROSITE" id="PS50048">
    <property type="entry name" value="ZN2_CY6_FUNGAL_2"/>
    <property type="match status" value="1"/>
</dbReference>
<dbReference type="PANTHER" id="PTHR36206:SF4">
    <property type="entry name" value="HYPOTHETICAL CONSERVED PROTEIN (EUROFUNG)-RELATED"/>
    <property type="match status" value="1"/>
</dbReference>
<evidence type="ECO:0000259" key="8">
    <source>
        <dbReference type="PROSITE" id="PS50048"/>
    </source>
</evidence>
<dbReference type="EMBL" id="KZ613803">
    <property type="protein sequence ID" value="PMD60020.1"/>
    <property type="molecule type" value="Genomic_DNA"/>
</dbReference>
<organism evidence="9 10">
    <name type="scientific">Hyaloscypha bicolor E</name>
    <dbReference type="NCBI Taxonomy" id="1095630"/>
    <lineage>
        <taxon>Eukaryota</taxon>
        <taxon>Fungi</taxon>
        <taxon>Dikarya</taxon>
        <taxon>Ascomycota</taxon>
        <taxon>Pezizomycotina</taxon>
        <taxon>Leotiomycetes</taxon>
        <taxon>Helotiales</taxon>
        <taxon>Hyaloscyphaceae</taxon>
        <taxon>Hyaloscypha</taxon>
        <taxon>Hyaloscypha bicolor</taxon>
    </lineage>
</organism>
<dbReference type="GO" id="GO:0000981">
    <property type="term" value="F:DNA-binding transcription factor activity, RNA polymerase II-specific"/>
    <property type="evidence" value="ECO:0007669"/>
    <property type="project" value="InterPro"/>
</dbReference>
<proteinExistence type="predicted"/>
<dbReference type="RefSeq" id="XP_024736924.1">
    <property type="nucleotide sequence ID" value="XM_024886847.1"/>
</dbReference>
<sequence length="605" mass="70029">MAPDGLTSRTSNHPGALVHREALSGRGQLQPANHMDVLVHREEFHTDRQFVRKDQDRGRDKGQVTKKRFHHKSKKGCGTCKIRRVKCDEARPICRRCVKADLDCDGYGPADEDDSSRHPLASSGRVLPPSNYASYVPPQRGTRMLPTPPSSVSRSPSPSLFKNDQEKRYFQLFSTQTAAQLTGLFSTDLWKRLILQVCETHPSVRHAVIALGALDPKTWRNRAQTPDQTRRRQFAYHEYSLAIADMRSTITERSLDLRSKLVACIICVCFEIYHFNKNSAIAQIRAMSFLVEDQDPKALEDIDHEILECFQELQVQALIHSRYSQSGSDTLLKCRRTMRDDIPQEFTSMRQARSVLRVLSIRQVHWTGSSRYGWPWHVKTPQYEITRTSPDPPPNEYTSNEEWCLERNRRFIEFTSWSNAFRPLFLKARRSTNPDEFKRAIVLKITYLYTYLTMMVPMLSLQESYYGQTARLTELMTLCKTLLLDCDDDGGFSMEANLLIPLGVLAYRFRHRALRREAIDLLIRYPRREGLWDGKLSGKYCLWLADLEEEGLEDEEYVPHDLATELASYEWDAITKLCTVSAYKKYREPQGKIRTELREGVVDWS</sequence>
<keyword evidence="2" id="KW-0862">Zinc</keyword>
<evidence type="ECO:0000256" key="4">
    <source>
        <dbReference type="ARBA" id="ARBA00023125"/>
    </source>
</evidence>
<dbReference type="AlphaFoldDB" id="A0A2J6TAG5"/>
<dbReference type="InParanoid" id="A0A2J6TAG5"/>
<keyword evidence="4" id="KW-0238">DNA-binding</keyword>
<dbReference type="GO" id="GO:0008270">
    <property type="term" value="F:zinc ion binding"/>
    <property type="evidence" value="ECO:0007669"/>
    <property type="project" value="InterPro"/>
</dbReference>
<protein>
    <recommendedName>
        <fullName evidence="8">Zn(2)-C6 fungal-type domain-containing protein</fullName>
    </recommendedName>
</protein>
<dbReference type="SUPFAM" id="SSF57701">
    <property type="entry name" value="Zn2/Cys6 DNA-binding domain"/>
    <property type="match status" value="1"/>
</dbReference>
<reference evidence="9 10" key="1">
    <citation type="submission" date="2016-04" db="EMBL/GenBank/DDBJ databases">
        <title>A degradative enzymes factory behind the ericoid mycorrhizal symbiosis.</title>
        <authorList>
            <consortium name="DOE Joint Genome Institute"/>
            <person name="Martino E."/>
            <person name="Morin E."/>
            <person name="Grelet G."/>
            <person name="Kuo A."/>
            <person name="Kohler A."/>
            <person name="Daghino S."/>
            <person name="Barry K."/>
            <person name="Choi C."/>
            <person name="Cichocki N."/>
            <person name="Clum A."/>
            <person name="Copeland A."/>
            <person name="Hainaut M."/>
            <person name="Haridas S."/>
            <person name="Labutti K."/>
            <person name="Lindquist E."/>
            <person name="Lipzen A."/>
            <person name="Khouja H.-R."/>
            <person name="Murat C."/>
            <person name="Ohm R."/>
            <person name="Olson A."/>
            <person name="Spatafora J."/>
            <person name="Veneault-Fourrey C."/>
            <person name="Henrissat B."/>
            <person name="Grigoriev I."/>
            <person name="Martin F."/>
            <person name="Perotto S."/>
        </authorList>
    </citation>
    <scope>NUCLEOTIDE SEQUENCE [LARGE SCALE GENOMIC DNA]</scope>
    <source>
        <strain evidence="9 10">E</strain>
    </source>
</reference>
<dbReference type="PANTHER" id="PTHR36206">
    <property type="entry name" value="ASPERCRYPTIN BIOSYNTHESIS CLUSTER-SPECIFIC TRANSCRIPTION REGULATOR ATNN-RELATED"/>
    <property type="match status" value="1"/>
</dbReference>
<evidence type="ECO:0000256" key="1">
    <source>
        <dbReference type="ARBA" id="ARBA00022723"/>
    </source>
</evidence>
<keyword evidence="6" id="KW-0539">Nucleus</keyword>
<dbReference type="GO" id="GO:0003677">
    <property type="term" value="F:DNA binding"/>
    <property type="evidence" value="ECO:0007669"/>
    <property type="project" value="UniProtKB-KW"/>
</dbReference>
<dbReference type="InterPro" id="IPR001138">
    <property type="entry name" value="Zn2Cys6_DnaBD"/>
</dbReference>
<dbReference type="Gene3D" id="4.10.240.10">
    <property type="entry name" value="Zn(2)-C6 fungal-type DNA-binding domain"/>
    <property type="match status" value="1"/>
</dbReference>
<dbReference type="InterPro" id="IPR052360">
    <property type="entry name" value="Transcr_Regulatory_Proteins"/>
</dbReference>
<dbReference type="InterPro" id="IPR036864">
    <property type="entry name" value="Zn2-C6_fun-type_DNA-bd_sf"/>
</dbReference>
<keyword evidence="10" id="KW-1185">Reference proteome</keyword>
<evidence type="ECO:0000256" key="5">
    <source>
        <dbReference type="ARBA" id="ARBA00023163"/>
    </source>
</evidence>
<evidence type="ECO:0000256" key="6">
    <source>
        <dbReference type="ARBA" id="ARBA00023242"/>
    </source>
</evidence>
<dbReference type="Pfam" id="PF11951">
    <property type="entry name" value="Fungal_trans_2"/>
    <property type="match status" value="1"/>
</dbReference>
<evidence type="ECO:0000256" key="3">
    <source>
        <dbReference type="ARBA" id="ARBA00023015"/>
    </source>
</evidence>
<evidence type="ECO:0000256" key="7">
    <source>
        <dbReference type="SAM" id="MobiDB-lite"/>
    </source>
</evidence>
<dbReference type="CDD" id="cd00067">
    <property type="entry name" value="GAL4"/>
    <property type="match status" value="1"/>
</dbReference>
<dbReference type="PROSITE" id="PS00463">
    <property type="entry name" value="ZN2_CY6_FUNGAL_1"/>
    <property type="match status" value="1"/>
</dbReference>
<dbReference type="InterPro" id="IPR021858">
    <property type="entry name" value="Fun_TF"/>
</dbReference>
<dbReference type="Proteomes" id="UP000235371">
    <property type="component" value="Unassembled WGS sequence"/>
</dbReference>
<dbReference type="Pfam" id="PF00172">
    <property type="entry name" value="Zn_clus"/>
    <property type="match status" value="1"/>
</dbReference>
<name>A0A2J6TAG5_9HELO</name>
<keyword evidence="1" id="KW-0479">Metal-binding</keyword>
<evidence type="ECO:0000313" key="10">
    <source>
        <dbReference type="Proteomes" id="UP000235371"/>
    </source>
</evidence>
<dbReference type="GeneID" id="36594924"/>
<feature type="domain" description="Zn(2)-C6 fungal-type" evidence="8">
    <location>
        <begin position="76"/>
        <end position="104"/>
    </location>
</feature>
<feature type="compositionally biased region" description="Low complexity" evidence="7">
    <location>
        <begin position="150"/>
        <end position="159"/>
    </location>
</feature>
<dbReference type="OrthoDB" id="3598904at2759"/>
<dbReference type="SMART" id="SM00066">
    <property type="entry name" value="GAL4"/>
    <property type="match status" value="1"/>
</dbReference>
<evidence type="ECO:0000256" key="2">
    <source>
        <dbReference type="ARBA" id="ARBA00022833"/>
    </source>
</evidence>
<accession>A0A2J6TAG5</accession>